<dbReference type="RefSeq" id="WP_122210359.1">
    <property type="nucleotide sequence ID" value="NZ_RBTP01000069.1"/>
</dbReference>
<gene>
    <name evidence="1" type="ORF">ALP40_00702</name>
</gene>
<evidence type="ECO:0000313" key="2">
    <source>
        <dbReference type="Proteomes" id="UP000273854"/>
    </source>
</evidence>
<reference evidence="1 2" key="1">
    <citation type="submission" date="2018-08" db="EMBL/GenBank/DDBJ databases">
        <title>Recombination of ecologically and evolutionarily significant loci maintains genetic cohesion in the Pseudomonas syringae species complex.</title>
        <authorList>
            <person name="Dillon M."/>
            <person name="Thakur S."/>
            <person name="Almeida R.N.D."/>
            <person name="Weir B.S."/>
            <person name="Guttman D.S."/>
        </authorList>
    </citation>
    <scope>NUCLEOTIDE SEQUENCE [LARGE SCALE GENOMIC DNA]</scope>
    <source>
        <strain evidence="1 2">ICMP 19473</strain>
    </source>
</reference>
<evidence type="ECO:0000313" key="1">
    <source>
        <dbReference type="EMBL" id="RMT77748.1"/>
    </source>
</evidence>
<protein>
    <submittedName>
        <fullName evidence="1">Uncharacterized protein</fullName>
    </submittedName>
</protein>
<dbReference type="Proteomes" id="UP000273854">
    <property type="component" value="Unassembled WGS sequence"/>
</dbReference>
<proteinExistence type="predicted"/>
<organism evidence="1 2">
    <name type="scientific">Pseudomonas viridiflava</name>
    <name type="common">Phytomonas viridiflava</name>
    <dbReference type="NCBI Taxonomy" id="33069"/>
    <lineage>
        <taxon>Bacteria</taxon>
        <taxon>Pseudomonadati</taxon>
        <taxon>Pseudomonadota</taxon>
        <taxon>Gammaproteobacteria</taxon>
        <taxon>Pseudomonadales</taxon>
        <taxon>Pseudomonadaceae</taxon>
        <taxon>Pseudomonas</taxon>
    </lineage>
</organism>
<dbReference type="OrthoDB" id="6723223at2"/>
<dbReference type="Pfam" id="PF14424">
    <property type="entry name" value="Toxin-deaminase"/>
    <property type="match status" value="1"/>
</dbReference>
<sequence>MSSTSLQPLDILAIDANQLFLNIDTVLSAPHDPVFYVTDGTIQPEEQFRIVRLVLTHLLGEDISFSTRDLAVPDAEQERKLSLLYLSAKAHMLYANVMGVAETDVSLWQMHQFYARIAWLNESSVIGESAKAQLEHYVFKSLPFWNKALTLEASGYSELAELLTPIPQDLRLWMVQFKRGARLVPGAEWIKLNSSPSLYNGLAERHALNADDDKLDAISLFCDSFPELIPTGHYRDSELSQWLNPRLETPDVWAIISDALKRTEQSDPALGGLQVDPATHLSLAARAEYLRKVGAYVVNPDNGHWLSPAIASAERRLAMRALSLAIRLRFEHPNQGFGHVMLLASLLLGAALETSVEPDEALPSARALDVEVPRLEDWGTLHDADFLFSQSGIELLCDVNDGARTLRFSPHETWHALIHTAQFKSAIEPMLSAMGWYGGHADEQASPRMTQAVIGRSIVEFFVGAPQEVMLQLGRAQDYSHVQLSERVRGLIQKRHTGASPSTVDMLHYLLLRETMPELLVYGVPDHLQYGRSLQSVAFLHGVELVEAMTSGRAVTLPYDELIKVSADLAESLETEVQALWARTLTMPALRYAAAHGVIDGAAKDDVHQASAAQVTQALSYLQTQQELHAQELNRLLAIKPPDRKSLAEQMLREAHVPSWLWDERIRPDHWPILQEHGFTVAHSYFLDRQFAVGQPEAPVVELVMMGEAYIAGKPTIPEAYASVCKIFRTSLVSAETDVIKRLLTEMQPGIRATLLSSTCEVSRVGFVTGEGIQGLFIRCQPGDHLNDFEGHSVAELFFELIPASGVAREVSQSFTYSVEDVTWSGIISIPEALRRREAHQRRIEKARTTPLLPMDSDAYLNGTVSRSLMSPHTPKQGTLIPSVELVYLPDTDEPTRIDTLARHCATHLLARFLDQREAEHEHKTKWERVWAEEREYMDIVARFIIPFYGCIKDVQEGDHSASAIVGCVMDVAFALIPLGQFASSTARIVMRAGELSVLSVTRLTGKAVGRLIVGLAEQSGFVALRDLSKAGLQMSRLGWSALLHLSPTLKTIVSSRALVESVFVFDKGMYRVLDSVEHPWQPMRAASDRRAVVDGRPAVAVREVGSADAPDFRLLDPDYDCVFGKALTPVVHGERLELSSASAADGIRPDRHPPVVPITSGADGFHEVRIDERCAVSVIERREGDFDILVEGNVYHLDTHASDAALRKRGIDRLSLTSDPLVEVENLCRLRRDLEPVACSTGIKLATPKPEPVSESSTSSTRYGLYPSRAMDAYEFTLARLAAKSGSETPGVDVFVNEGKYCKWAEPVEVASGSTSDGKILSPLSEDERALFSLPETPAYLPELNGALSSERFLGLPENVAHDDAAWIHTHIPVVDLGPIALGVSDARTLRGIQMEFASQKWIFIEPDTGVFYKALTPGEDSTALRFSRVEAREEISEFIRVSEQYRVFRERPNAKVDQENIARLLFDLLDESERASWNFSPGQAIRTYDDYVNWCAAKRETNELLAIGSNVLSGETIQRKFVDLVKSSIPDFKKMAERSLPDQQHIVEVLNRLLPVQGSKAKWEALNLQSAVTPKAAKSILKQIKGANLSFMQVYTESGERIVYYALSGGQSAIELKLQLDLAEGAEHIVDGVIFRDARARMVGRPPDPAFTSLPVLRDAERLVVREFARHLDSERLIATIVKEDMASTRLKHIKVFTVLDTCRSCGGFVLPRLMLDFPDAMFSVTYMKDYKPG</sequence>
<comment type="caution">
    <text evidence="1">The sequence shown here is derived from an EMBL/GenBank/DDBJ whole genome shotgun (WGS) entry which is preliminary data.</text>
</comment>
<dbReference type="EMBL" id="RBTP01000069">
    <property type="protein sequence ID" value="RMT77748.1"/>
    <property type="molecule type" value="Genomic_DNA"/>
</dbReference>
<accession>A0A3M5NZF3</accession>
<name>A0A3M5NZF3_PSEVI</name>
<dbReference type="InterPro" id="IPR032721">
    <property type="entry name" value="Toxin-deaminase"/>
</dbReference>